<reference evidence="2" key="1">
    <citation type="submission" date="2016-10" db="EMBL/GenBank/DDBJ databases">
        <authorList>
            <person name="Varghese N."/>
            <person name="Submissions S."/>
        </authorList>
    </citation>
    <scope>NUCLEOTIDE SEQUENCE [LARGE SCALE GENOMIC DNA]</scope>
    <source>
        <strain evidence="2">CGMCC 1.7061</strain>
    </source>
</reference>
<accession>A0A1I4SUR9</accession>
<sequence>MELEVAHAYDAGLDKVLEAFLSEGHILAKNDKVGARNVQIKELSRTDQTAKLVFSRELKSSAAVPGFLASFAREWNQVRQEEHWFRKDDDEWHCEYRVHLEGVPAKIKGTMRLQGNGESCTNHVSLDVRCDLPLIGKKVAKFILDDSRTKMDLEHGVSRTLINDDL</sequence>
<dbReference type="EMBL" id="FOUE01000006">
    <property type="protein sequence ID" value="SFM68171.1"/>
    <property type="molecule type" value="Genomic_DNA"/>
</dbReference>
<keyword evidence="2" id="KW-1185">Reference proteome</keyword>
<dbReference type="Pfam" id="PF10698">
    <property type="entry name" value="DUF2505"/>
    <property type="match status" value="1"/>
</dbReference>
<dbReference type="OrthoDB" id="6194561at2"/>
<gene>
    <name evidence="1" type="ORF">SAMN04487963_3333</name>
</gene>
<dbReference type="InterPro" id="IPR019639">
    <property type="entry name" value="DUF2505"/>
</dbReference>
<evidence type="ECO:0000313" key="1">
    <source>
        <dbReference type="EMBL" id="SFM68171.1"/>
    </source>
</evidence>
<proteinExistence type="predicted"/>
<dbReference type="RefSeq" id="WP_092025727.1">
    <property type="nucleotide sequence ID" value="NZ_FOUE01000006.1"/>
</dbReference>
<evidence type="ECO:0008006" key="3">
    <source>
        <dbReference type="Google" id="ProtNLM"/>
    </source>
</evidence>
<dbReference type="STRING" id="488535.SAMN04487963_3333"/>
<evidence type="ECO:0000313" key="2">
    <source>
        <dbReference type="Proteomes" id="UP000198519"/>
    </source>
</evidence>
<dbReference type="Proteomes" id="UP000198519">
    <property type="component" value="Unassembled WGS sequence"/>
</dbReference>
<protein>
    <recommendedName>
        <fullName evidence="3">DUF2505 domain-containing protein</fullName>
    </recommendedName>
</protein>
<dbReference type="AlphaFoldDB" id="A0A1I4SUR9"/>
<name>A0A1I4SUR9_9GAMM</name>
<organism evidence="1 2">
    <name type="scientific">Marinobacter zhejiangensis</name>
    <dbReference type="NCBI Taxonomy" id="488535"/>
    <lineage>
        <taxon>Bacteria</taxon>
        <taxon>Pseudomonadati</taxon>
        <taxon>Pseudomonadota</taxon>
        <taxon>Gammaproteobacteria</taxon>
        <taxon>Pseudomonadales</taxon>
        <taxon>Marinobacteraceae</taxon>
        <taxon>Marinobacter</taxon>
    </lineage>
</organism>